<feature type="domain" description="Glycosyl transferase family 1" evidence="4">
    <location>
        <begin position="228"/>
        <end position="373"/>
    </location>
</feature>
<proteinExistence type="inferred from homology"/>
<dbReference type="PANTHER" id="PTHR12526:SF640">
    <property type="entry name" value="COLANIC ACID BIOSYNTHESIS GLYCOSYLTRANSFERASE WCAL-RELATED"/>
    <property type="match status" value="1"/>
</dbReference>
<dbReference type="GO" id="GO:0016757">
    <property type="term" value="F:glycosyltransferase activity"/>
    <property type="evidence" value="ECO:0007669"/>
    <property type="project" value="UniProtKB-KW"/>
</dbReference>
<dbReference type="SUPFAM" id="SSF53756">
    <property type="entry name" value="UDP-Glycosyltransferase/glycogen phosphorylase"/>
    <property type="match status" value="1"/>
</dbReference>
<evidence type="ECO:0000256" key="2">
    <source>
        <dbReference type="ARBA" id="ARBA00022676"/>
    </source>
</evidence>
<evidence type="ECO:0000259" key="4">
    <source>
        <dbReference type="Pfam" id="PF00534"/>
    </source>
</evidence>
<dbReference type="STRING" id="414703.SAMN04488125_10343"/>
<reference evidence="7" key="1">
    <citation type="submission" date="2016-10" db="EMBL/GenBank/DDBJ databases">
        <authorList>
            <person name="Varghese N."/>
            <person name="Submissions S."/>
        </authorList>
    </citation>
    <scope>NUCLEOTIDE SEQUENCE [LARGE SCALE GENOMIC DNA]</scope>
    <source>
        <strain evidence="7">CGMCC 1.6474</strain>
    </source>
</reference>
<protein>
    <submittedName>
        <fullName evidence="6">Glycosyltransferase involved in cell wall bisynthesis</fullName>
    </submittedName>
</protein>
<sequence>MHVVILAEFATASGGAEKVAVESARGLAEAGARVTFIQAVDGPADALLDHPGIGRVPLSLPDVWSLPAWRGAVAGIWNGEAARRLTAALAALPEPADCLHLHQWSRAFSPAVLPVLLAQSAPLVLTLHDYFLACPNGVFYRFDQGAPCSLEPMSARCLAAPCDPKSRLHKAVRVGRAAALRVAAGRDRLDVIHVSDASLARMAGMLAGRALRHHRIDNPVRVAPGAPAEPERGDAVAYVGRLTAEKGADLVAEAARRAGLPALFIGAGPLDDALRAQGAEVIGWRSPSEVGEILRSRARAVCAPSRWYETGPLTIYEALAQGIPAIASNRSGAAEKVRHGETGLVVAPEAEALAEAFRTLKDDSLVARLGRAAHAAYWQAPPTLAAHAQALLGLYGGLTDEAAHHHGDRAGHSNGEPVVAAMR</sequence>
<evidence type="ECO:0000313" key="7">
    <source>
        <dbReference type="Proteomes" id="UP000198804"/>
    </source>
</evidence>
<gene>
    <name evidence="6" type="ORF">SAMN04488125_10343</name>
</gene>
<dbReference type="Proteomes" id="UP000198804">
    <property type="component" value="Unassembled WGS sequence"/>
</dbReference>
<accession>A0A1I4B6J2</accession>
<dbReference type="Gene3D" id="3.40.50.2000">
    <property type="entry name" value="Glycogen Phosphorylase B"/>
    <property type="match status" value="2"/>
</dbReference>
<comment type="similarity">
    <text evidence="1">Belongs to the glycosyltransferase group 1 family. Glycosyltransferase 4 subfamily.</text>
</comment>
<dbReference type="Pfam" id="PF13579">
    <property type="entry name" value="Glyco_trans_4_4"/>
    <property type="match status" value="1"/>
</dbReference>
<dbReference type="EMBL" id="FOSV01000003">
    <property type="protein sequence ID" value="SFK63767.1"/>
    <property type="molecule type" value="Genomic_DNA"/>
</dbReference>
<dbReference type="InterPro" id="IPR001296">
    <property type="entry name" value="Glyco_trans_1"/>
</dbReference>
<evidence type="ECO:0000256" key="3">
    <source>
        <dbReference type="ARBA" id="ARBA00022679"/>
    </source>
</evidence>
<dbReference type="AlphaFoldDB" id="A0A1I4B6J2"/>
<dbReference type="PANTHER" id="PTHR12526">
    <property type="entry name" value="GLYCOSYLTRANSFERASE"/>
    <property type="match status" value="1"/>
</dbReference>
<dbReference type="OrthoDB" id="9807414at2"/>
<dbReference type="Pfam" id="PF00534">
    <property type="entry name" value="Glycos_transf_1"/>
    <property type="match status" value="1"/>
</dbReference>
<evidence type="ECO:0000313" key="6">
    <source>
        <dbReference type="EMBL" id="SFK63767.1"/>
    </source>
</evidence>
<dbReference type="InterPro" id="IPR028098">
    <property type="entry name" value="Glyco_trans_4-like_N"/>
</dbReference>
<keyword evidence="3 6" id="KW-0808">Transferase</keyword>
<organism evidence="6 7">
    <name type="scientific">Methylorubrum salsuginis</name>
    <dbReference type="NCBI Taxonomy" id="414703"/>
    <lineage>
        <taxon>Bacteria</taxon>
        <taxon>Pseudomonadati</taxon>
        <taxon>Pseudomonadota</taxon>
        <taxon>Alphaproteobacteria</taxon>
        <taxon>Hyphomicrobiales</taxon>
        <taxon>Methylobacteriaceae</taxon>
        <taxon>Methylorubrum</taxon>
    </lineage>
</organism>
<keyword evidence="7" id="KW-1185">Reference proteome</keyword>
<feature type="domain" description="Glycosyltransferase subfamily 4-like N-terminal" evidence="5">
    <location>
        <begin position="14"/>
        <end position="132"/>
    </location>
</feature>
<evidence type="ECO:0000256" key="1">
    <source>
        <dbReference type="ARBA" id="ARBA00009481"/>
    </source>
</evidence>
<dbReference type="RefSeq" id="WP_091942818.1">
    <property type="nucleotide sequence ID" value="NZ_FOSV01000003.1"/>
</dbReference>
<evidence type="ECO:0000259" key="5">
    <source>
        <dbReference type="Pfam" id="PF13579"/>
    </source>
</evidence>
<keyword evidence="2" id="KW-0328">Glycosyltransferase</keyword>
<name>A0A1I4B6J2_9HYPH</name>